<dbReference type="EMBL" id="JACHJU010000002">
    <property type="protein sequence ID" value="MBB4941720.1"/>
    <property type="molecule type" value="Genomic_DNA"/>
</dbReference>
<accession>A0A7W7S0W5</accession>
<gene>
    <name evidence="1" type="ORF">FHR32_006097</name>
</gene>
<dbReference type="RefSeq" id="WP_184757910.1">
    <property type="nucleotide sequence ID" value="NZ_BAABEK010000064.1"/>
</dbReference>
<protein>
    <submittedName>
        <fullName evidence="1">Uncharacterized protein</fullName>
    </submittedName>
</protein>
<dbReference type="Proteomes" id="UP000534286">
    <property type="component" value="Unassembled WGS sequence"/>
</dbReference>
<name>A0A7W7S0W5_9ACTN</name>
<evidence type="ECO:0000313" key="1">
    <source>
        <dbReference type="EMBL" id="MBB4941720.1"/>
    </source>
</evidence>
<sequence>MTTASSRTATARPNPVYFISTRLTNMSLMPTGVYSAPPGIRRFAEQHDKIIHWPENNPAATSSRWRSSMR</sequence>
<organism evidence="1 2">
    <name type="scientific">Streptosporangium album</name>
    <dbReference type="NCBI Taxonomy" id="47479"/>
    <lineage>
        <taxon>Bacteria</taxon>
        <taxon>Bacillati</taxon>
        <taxon>Actinomycetota</taxon>
        <taxon>Actinomycetes</taxon>
        <taxon>Streptosporangiales</taxon>
        <taxon>Streptosporangiaceae</taxon>
        <taxon>Streptosporangium</taxon>
    </lineage>
</organism>
<reference evidence="1 2" key="1">
    <citation type="submission" date="2020-08" db="EMBL/GenBank/DDBJ databases">
        <title>Sequencing the genomes of 1000 actinobacteria strains.</title>
        <authorList>
            <person name="Klenk H.-P."/>
        </authorList>
    </citation>
    <scope>NUCLEOTIDE SEQUENCE [LARGE SCALE GENOMIC DNA]</scope>
    <source>
        <strain evidence="1 2">DSM 43023</strain>
    </source>
</reference>
<comment type="caution">
    <text evidence="1">The sequence shown here is derived from an EMBL/GenBank/DDBJ whole genome shotgun (WGS) entry which is preliminary data.</text>
</comment>
<keyword evidence="2" id="KW-1185">Reference proteome</keyword>
<dbReference type="AlphaFoldDB" id="A0A7W7S0W5"/>
<evidence type="ECO:0000313" key="2">
    <source>
        <dbReference type="Proteomes" id="UP000534286"/>
    </source>
</evidence>
<proteinExistence type="predicted"/>